<evidence type="ECO:0000256" key="2">
    <source>
        <dbReference type="ARBA" id="ARBA00004906"/>
    </source>
</evidence>
<reference evidence="6 7" key="1">
    <citation type="submission" date="2024-11" db="EMBL/GenBank/DDBJ databases">
        <title>Chromosome-level genome assembly of the freshwater bivalve Anodonta woodiana.</title>
        <authorList>
            <person name="Chen X."/>
        </authorList>
    </citation>
    <scope>NUCLEOTIDE SEQUENCE [LARGE SCALE GENOMIC DNA]</scope>
    <source>
        <strain evidence="6">MN2024</strain>
        <tissue evidence="6">Gills</tissue>
    </source>
</reference>
<evidence type="ECO:0000313" key="7">
    <source>
        <dbReference type="Proteomes" id="UP001634394"/>
    </source>
</evidence>
<dbReference type="InterPro" id="IPR036047">
    <property type="entry name" value="F-box-like_dom_sf"/>
</dbReference>
<sequence>MSFQSHYSHSYGDEWVRSHGEWRRMADVGGEVLSLNETKDEPARIIRTNNAAGSDKQNVPQTCIYIRGRAKQRQISTCLSDALNIFEIKQSASDIRRSNYVCEILRILLKEHICKLSGTAQRIIFQTVETLVSTALSSEMNLLVIKNLLDEISQSIIASSGTGLIGSPGVWKRHLQMVTNLATKVSAHKYTENNGTLRLLDLPKECLYNIISRLTDHRDIIWLGSANSYLYELTHDPFIWEKLCYYHFTEKQMMKYINVVDDESLHWLSLYRKCSRKFGLKREYADMLVMCVSCHALHWKLQGHNRVSDEDSVVEKIEPMDFVRLFHL</sequence>
<proteinExistence type="predicted"/>
<comment type="pathway">
    <text evidence="2">Protein modification; protein ubiquitination.</text>
</comment>
<organism evidence="6 7">
    <name type="scientific">Sinanodonta woodiana</name>
    <name type="common">Chinese pond mussel</name>
    <name type="synonym">Anodonta woodiana</name>
    <dbReference type="NCBI Taxonomy" id="1069815"/>
    <lineage>
        <taxon>Eukaryota</taxon>
        <taxon>Metazoa</taxon>
        <taxon>Spiralia</taxon>
        <taxon>Lophotrochozoa</taxon>
        <taxon>Mollusca</taxon>
        <taxon>Bivalvia</taxon>
        <taxon>Autobranchia</taxon>
        <taxon>Heteroconchia</taxon>
        <taxon>Palaeoheterodonta</taxon>
        <taxon>Unionida</taxon>
        <taxon>Unionoidea</taxon>
        <taxon>Unionidae</taxon>
        <taxon>Unioninae</taxon>
        <taxon>Sinanodonta</taxon>
    </lineage>
</organism>
<dbReference type="Pfam" id="PF12937">
    <property type="entry name" value="F-box-like"/>
    <property type="match status" value="1"/>
</dbReference>
<dbReference type="SUPFAM" id="SSF81383">
    <property type="entry name" value="F-box domain"/>
    <property type="match status" value="1"/>
</dbReference>
<evidence type="ECO:0000256" key="1">
    <source>
        <dbReference type="ARBA" id="ARBA00004123"/>
    </source>
</evidence>
<evidence type="ECO:0000313" key="6">
    <source>
        <dbReference type="EMBL" id="KAL3869100.1"/>
    </source>
</evidence>
<dbReference type="AlphaFoldDB" id="A0ABD3W6E2"/>
<comment type="subcellular location">
    <subcellularLocation>
        <location evidence="1">Nucleus</location>
    </subcellularLocation>
</comment>
<dbReference type="EMBL" id="JBJQND010000008">
    <property type="protein sequence ID" value="KAL3869100.1"/>
    <property type="molecule type" value="Genomic_DNA"/>
</dbReference>
<evidence type="ECO:0000259" key="5">
    <source>
        <dbReference type="Pfam" id="PF12937"/>
    </source>
</evidence>
<dbReference type="PANTHER" id="PTHR13123:SF7">
    <property type="entry name" value="LD30288P"/>
    <property type="match status" value="1"/>
</dbReference>
<feature type="domain" description="F-box" evidence="5">
    <location>
        <begin position="200"/>
        <end position="244"/>
    </location>
</feature>
<accession>A0ABD3W6E2</accession>
<dbReference type="InterPro" id="IPR001810">
    <property type="entry name" value="F-box_dom"/>
</dbReference>
<evidence type="ECO:0000256" key="4">
    <source>
        <dbReference type="ARBA" id="ARBA00023242"/>
    </source>
</evidence>
<protein>
    <recommendedName>
        <fullName evidence="5">F-box domain-containing protein</fullName>
    </recommendedName>
</protein>
<dbReference type="InterPro" id="IPR040394">
    <property type="entry name" value="FBX25/32"/>
</dbReference>
<evidence type="ECO:0000256" key="3">
    <source>
        <dbReference type="ARBA" id="ARBA00022786"/>
    </source>
</evidence>
<name>A0ABD3W6E2_SINWO</name>
<dbReference type="GO" id="GO:0005634">
    <property type="term" value="C:nucleus"/>
    <property type="evidence" value="ECO:0007669"/>
    <property type="project" value="UniProtKB-SubCell"/>
</dbReference>
<keyword evidence="3" id="KW-0833">Ubl conjugation pathway</keyword>
<keyword evidence="4" id="KW-0539">Nucleus</keyword>
<keyword evidence="7" id="KW-1185">Reference proteome</keyword>
<dbReference type="Gene3D" id="1.20.1280.50">
    <property type="match status" value="1"/>
</dbReference>
<dbReference type="PANTHER" id="PTHR13123">
    <property type="entry name" value="LD30288P"/>
    <property type="match status" value="1"/>
</dbReference>
<dbReference type="Proteomes" id="UP001634394">
    <property type="component" value="Unassembled WGS sequence"/>
</dbReference>
<comment type="caution">
    <text evidence="6">The sequence shown here is derived from an EMBL/GenBank/DDBJ whole genome shotgun (WGS) entry which is preliminary data.</text>
</comment>
<gene>
    <name evidence="6" type="ORF">ACJMK2_041825</name>
</gene>